<proteinExistence type="predicted"/>
<dbReference type="SUPFAM" id="SSF69279">
    <property type="entry name" value="Phage tail proteins"/>
    <property type="match status" value="1"/>
</dbReference>
<comment type="caution">
    <text evidence="1">The sequence shown here is derived from an EMBL/GenBank/DDBJ whole genome shotgun (WGS) entry which is preliminary data.</text>
</comment>
<name>A0ABW1YGD1_9GAMM</name>
<gene>
    <name evidence="1" type="ORF">ACFQBM_00920</name>
</gene>
<protein>
    <submittedName>
        <fullName evidence="1">Phage late control D family protein</fullName>
    </submittedName>
</protein>
<dbReference type="RefSeq" id="WP_193193066.1">
    <property type="nucleotide sequence ID" value="NZ_JACZFR010000037.1"/>
</dbReference>
<keyword evidence="2" id="KW-1185">Reference proteome</keyword>
<dbReference type="Proteomes" id="UP001596425">
    <property type="component" value="Unassembled WGS sequence"/>
</dbReference>
<sequence>MTLAASPLIADYQIKVNRVALDTELMLDVLEVAVLDDLAGPSMFSLRMATWRQATQSYTWVDSGLFAIGAEVEVSLGYVDRLESIIVGEITSLELSVDSGEAPELLVRGYDRRHRLLRGEQTRTFVNMSDSDIAAAIARDNNLTPDVVDSRVVHEHVWQHAQSDLGFLCARAAAIGYEVVVGDKTLYFRPHATASEPALVLATERDIKTFGLRMTAQGQVGTQRVSGWDVGGKQAIFGAASGAQVVAMGGTPGAEIADKAFGASDSLRTGQPIVAQDQADSASLGQLGTRALAFILGEGICPGSAQLRAGKLVSLSGLGDRFSGPYYIEQARHSCSAESGYQTAIKVRRNAT</sequence>
<dbReference type="EMBL" id="JBHSVR010000001">
    <property type="protein sequence ID" value="MFC6631818.1"/>
    <property type="molecule type" value="Genomic_DNA"/>
</dbReference>
<organism evidence="1 2">
    <name type="scientific">Microbulbifer taiwanensis</name>
    <dbReference type="NCBI Taxonomy" id="986746"/>
    <lineage>
        <taxon>Bacteria</taxon>
        <taxon>Pseudomonadati</taxon>
        <taxon>Pseudomonadota</taxon>
        <taxon>Gammaproteobacteria</taxon>
        <taxon>Cellvibrionales</taxon>
        <taxon>Microbulbiferaceae</taxon>
        <taxon>Microbulbifer</taxon>
    </lineage>
</organism>
<accession>A0ABW1YGD1</accession>
<evidence type="ECO:0000313" key="2">
    <source>
        <dbReference type="Proteomes" id="UP001596425"/>
    </source>
</evidence>
<reference evidence="2" key="1">
    <citation type="journal article" date="2019" name="Int. J. Syst. Evol. Microbiol.">
        <title>The Global Catalogue of Microorganisms (GCM) 10K type strain sequencing project: providing services to taxonomists for standard genome sequencing and annotation.</title>
        <authorList>
            <consortium name="The Broad Institute Genomics Platform"/>
            <consortium name="The Broad Institute Genome Sequencing Center for Infectious Disease"/>
            <person name="Wu L."/>
            <person name="Ma J."/>
        </authorList>
    </citation>
    <scope>NUCLEOTIDE SEQUENCE [LARGE SCALE GENOMIC DNA]</scope>
    <source>
        <strain evidence="2">CGMCC 1.13718</strain>
    </source>
</reference>
<evidence type="ECO:0000313" key="1">
    <source>
        <dbReference type="EMBL" id="MFC6631818.1"/>
    </source>
</evidence>